<feature type="domain" description="C2H2-type" evidence="12">
    <location>
        <begin position="6"/>
        <end position="33"/>
    </location>
</feature>
<keyword evidence="5" id="KW-0862">Zinc</keyword>
<keyword evidence="9" id="KW-0539">Nucleus</keyword>
<evidence type="ECO:0000256" key="5">
    <source>
        <dbReference type="ARBA" id="ARBA00022833"/>
    </source>
</evidence>
<dbReference type="PROSITE" id="PS50157">
    <property type="entry name" value="ZINC_FINGER_C2H2_2"/>
    <property type="match status" value="2"/>
</dbReference>
<comment type="similarity">
    <text evidence="10">Belongs to the sal C2H2-type zinc-finger protein family.</text>
</comment>
<keyword evidence="4 11" id="KW-0863">Zinc-finger</keyword>
<sequence length="104" mass="11718">KKSKMHQCGVCQKWFPRPSGLKTHMNSHSGEKPYKCTVPNCNKSFAVRSNAKRHLRTHGIIPTSEPSSRPASKFTVGFETPMISSSVHEMTKVPNKLKWIPQSL</sequence>
<dbReference type="InterPro" id="IPR013087">
    <property type="entry name" value="Znf_C2H2_type"/>
</dbReference>
<dbReference type="GO" id="GO:0000978">
    <property type="term" value="F:RNA polymerase II cis-regulatory region sequence-specific DNA binding"/>
    <property type="evidence" value="ECO:0007669"/>
    <property type="project" value="TreeGrafter"/>
</dbReference>
<dbReference type="GO" id="GO:0005634">
    <property type="term" value="C:nucleus"/>
    <property type="evidence" value="ECO:0007669"/>
    <property type="project" value="UniProtKB-SubCell"/>
</dbReference>
<dbReference type="EMBL" id="ML213527">
    <property type="protein sequence ID" value="TFK46825.1"/>
    <property type="molecule type" value="Genomic_DNA"/>
</dbReference>
<dbReference type="InterPro" id="IPR051565">
    <property type="entry name" value="Sal_C2H2-zinc-finger"/>
</dbReference>
<dbReference type="FunFam" id="3.30.160.60:FF:000125">
    <property type="entry name" value="Putative zinc finger protein 143"/>
    <property type="match status" value="1"/>
</dbReference>
<dbReference type="Pfam" id="PF00096">
    <property type="entry name" value="zf-C2H2"/>
    <property type="match status" value="1"/>
</dbReference>
<dbReference type="Gene3D" id="3.30.160.60">
    <property type="entry name" value="Classic Zinc Finger"/>
    <property type="match status" value="2"/>
</dbReference>
<evidence type="ECO:0000313" key="14">
    <source>
        <dbReference type="Proteomes" id="UP000305948"/>
    </source>
</evidence>
<protein>
    <recommendedName>
        <fullName evidence="12">C2H2-type domain-containing protein</fullName>
    </recommendedName>
</protein>
<organism evidence="13 14">
    <name type="scientific">Heliocybe sulcata</name>
    <dbReference type="NCBI Taxonomy" id="5364"/>
    <lineage>
        <taxon>Eukaryota</taxon>
        <taxon>Fungi</taxon>
        <taxon>Dikarya</taxon>
        <taxon>Basidiomycota</taxon>
        <taxon>Agaricomycotina</taxon>
        <taxon>Agaricomycetes</taxon>
        <taxon>Gloeophyllales</taxon>
        <taxon>Gloeophyllaceae</taxon>
        <taxon>Heliocybe</taxon>
    </lineage>
</organism>
<dbReference type="OrthoDB" id="6077919at2759"/>
<dbReference type="STRING" id="5364.A0A5C3MPV8"/>
<evidence type="ECO:0000256" key="2">
    <source>
        <dbReference type="ARBA" id="ARBA00022723"/>
    </source>
</evidence>
<keyword evidence="14" id="KW-1185">Reference proteome</keyword>
<keyword evidence="2" id="KW-0479">Metal-binding</keyword>
<dbReference type="PROSITE" id="PS00028">
    <property type="entry name" value="ZINC_FINGER_C2H2_1"/>
    <property type="match status" value="2"/>
</dbReference>
<keyword evidence="6" id="KW-0805">Transcription regulation</keyword>
<evidence type="ECO:0000256" key="9">
    <source>
        <dbReference type="ARBA" id="ARBA00023242"/>
    </source>
</evidence>
<feature type="non-terminal residue" evidence="13">
    <location>
        <position position="104"/>
    </location>
</feature>
<dbReference type="GO" id="GO:0000981">
    <property type="term" value="F:DNA-binding transcription factor activity, RNA polymerase II-specific"/>
    <property type="evidence" value="ECO:0007669"/>
    <property type="project" value="UniProtKB-ARBA"/>
</dbReference>
<dbReference type="PANTHER" id="PTHR23233:SF84">
    <property type="entry name" value="FI23031P1"/>
    <property type="match status" value="1"/>
</dbReference>
<evidence type="ECO:0000313" key="13">
    <source>
        <dbReference type="EMBL" id="TFK46825.1"/>
    </source>
</evidence>
<evidence type="ECO:0000256" key="4">
    <source>
        <dbReference type="ARBA" id="ARBA00022771"/>
    </source>
</evidence>
<evidence type="ECO:0000256" key="11">
    <source>
        <dbReference type="PROSITE-ProRule" id="PRU00042"/>
    </source>
</evidence>
<name>A0A5C3MPV8_9AGAM</name>
<keyword evidence="8" id="KW-0804">Transcription</keyword>
<keyword evidence="7" id="KW-0238">DNA-binding</keyword>
<gene>
    <name evidence="13" type="ORF">OE88DRAFT_1595301</name>
</gene>
<dbReference type="Pfam" id="PF13894">
    <property type="entry name" value="zf-C2H2_4"/>
    <property type="match status" value="1"/>
</dbReference>
<feature type="non-terminal residue" evidence="13">
    <location>
        <position position="1"/>
    </location>
</feature>
<evidence type="ECO:0000256" key="1">
    <source>
        <dbReference type="ARBA" id="ARBA00004123"/>
    </source>
</evidence>
<reference evidence="13 14" key="1">
    <citation type="journal article" date="2019" name="Nat. Ecol. Evol.">
        <title>Megaphylogeny resolves global patterns of mushroom evolution.</title>
        <authorList>
            <person name="Varga T."/>
            <person name="Krizsan K."/>
            <person name="Foldi C."/>
            <person name="Dima B."/>
            <person name="Sanchez-Garcia M."/>
            <person name="Sanchez-Ramirez S."/>
            <person name="Szollosi G.J."/>
            <person name="Szarkandi J.G."/>
            <person name="Papp V."/>
            <person name="Albert L."/>
            <person name="Andreopoulos W."/>
            <person name="Angelini C."/>
            <person name="Antonin V."/>
            <person name="Barry K.W."/>
            <person name="Bougher N.L."/>
            <person name="Buchanan P."/>
            <person name="Buyck B."/>
            <person name="Bense V."/>
            <person name="Catcheside P."/>
            <person name="Chovatia M."/>
            <person name="Cooper J."/>
            <person name="Damon W."/>
            <person name="Desjardin D."/>
            <person name="Finy P."/>
            <person name="Geml J."/>
            <person name="Haridas S."/>
            <person name="Hughes K."/>
            <person name="Justo A."/>
            <person name="Karasinski D."/>
            <person name="Kautmanova I."/>
            <person name="Kiss B."/>
            <person name="Kocsube S."/>
            <person name="Kotiranta H."/>
            <person name="LaButti K.M."/>
            <person name="Lechner B.E."/>
            <person name="Liimatainen K."/>
            <person name="Lipzen A."/>
            <person name="Lukacs Z."/>
            <person name="Mihaltcheva S."/>
            <person name="Morgado L.N."/>
            <person name="Niskanen T."/>
            <person name="Noordeloos M.E."/>
            <person name="Ohm R.A."/>
            <person name="Ortiz-Santana B."/>
            <person name="Ovrebo C."/>
            <person name="Racz N."/>
            <person name="Riley R."/>
            <person name="Savchenko A."/>
            <person name="Shiryaev A."/>
            <person name="Soop K."/>
            <person name="Spirin V."/>
            <person name="Szebenyi C."/>
            <person name="Tomsovsky M."/>
            <person name="Tulloss R.E."/>
            <person name="Uehling J."/>
            <person name="Grigoriev I.V."/>
            <person name="Vagvolgyi C."/>
            <person name="Papp T."/>
            <person name="Martin F.M."/>
            <person name="Miettinen O."/>
            <person name="Hibbett D.S."/>
            <person name="Nagy L.G."/>
        </authorList>
    </citation>
    <scope>NUCLEOTIDE SEQUENCE [LARGE SCALE GENOMIC DNA]</scope>
    <source>
        <strain evidence="13 14">OMC1185</strain>
    </source>
</reference>
<dbReference type="AlphaFoldDB" id="A0A5C3MPV8"/>
<evidence type="ECO:0000256" key="3">
    <source>
        <dbReference type="ARBA" id="ARBA00022737"/>
    </source>
</evidence>
<evidence type="ECO:0000256" key="8">
    <source>
        <dbReference type="ARBA" id="ARBA00023163"/>
    </source>
</evidence>
<dbReference type="PANTHER" id="PTHR23233">
    <property type="entry name" value="SAL-LIKE PROTEIN"/>
    <property type="match status" value="1"/>
</dbReference>
<evidence type="ECO:0000256" key="6">
    <source>
        <dbReference type="ARBA" id="ARBA00023015"/>
    </source>
</evidence>
<comment type="subcellular location">
    <subcellularLocation>
        <location evidence="1">Nucleus</location>
    </subcellularLocation>
</comment>
<feature type="domain" description="C2H2-type" evidence="12">
    <location>
        <begin position="34"/>
        <end position="58"/>
    </location>
</feature>
<dbReference type="InterPro" id="IPR036236">
    <property type="entry name" value="Znf_C2H2_sf"/>
</dbReference>
<proteinExistence type="inferred from homology"/>
<evidence type="ECO:0000256" key="7">
    <source>
        <dbReference type="ARBA" id="ARBA00023125"/>
    </source>
</evidence>
<dbReference type="SMART" id="SM00355">
    <property type="entry name" value="ZnF_C2H2"/>
    <property type="match status" value="2"/>
</dbReference>
<evidence type="ECO:0000259" key="12">
    <source>
        <dbReference type="PROSITE" id="PS50157"/>
    </source>
</evidence>
<dbReference type="SUPFAM" id="SSF57667">
    <property type="entry name" value="beta-beta-alpha zinc fingers"/>
    <property type="match status" value="1"/>
</dbReference>
<dbReference type="GO" id="GO:0008270">
    <property type="term" value="F:zinc ion binding"/>
    <property type="evidence" value="ECO:0007669"/>
    <property type="project" value="UniProtKB-KW"/>
</dbReference>
<keyword evidence="3" id="KW-0677">Repeat</keyword>
<dbReference type="Proteomes" id="UP000305948">
    <property type="component" value="Unassembled WGS sequence"/>
</dbReference>
<evidence type="ECO:0000256" key="10">
    <source>
        <dbReference type="ARBA" id="ARBA00038474"/>
    </source>
</evidence>
<dbReference type="FunFam" id="3.30.160.60:FF:000045">
    <property type="entry name" value="ZFP69 zinc finger protein B"/>
    <property type="match status" value="1"/>
</dbReference>
<accession>A0A5C3MPV8</accession>